<protein>
    <submittedName>
        <fullName evidence="1">AAA family ATPase</fullName>
    </submittedName>
</protein>
<dbReference type="Pfam" id="PF13245">
    <property type="entry name" value="AAA_19"/>
    <property type="match status" value="1"/>
</dbReference>
<organism evidence="1 2">
    <name type="scientific">Pelosinus baikalensis</name>
    <dbReference type="NCBI Taxonomy" id="2892015"/>
    <lineage>
        <taxon>Bacteria</taxon>
        <taxon>Bacillati</taxon>
        <taxon>Bacillota</taxon>
        <taxon>Negativicutes</taxon>
        <taxon>Selenomonadales</taxon>
        <taxon>Sporomusaceae</taxon>
        <taxon>Pelosinus</taxon>
    </lineage>
</organism>
<dbReference type="Gene3D" id="3.40.50.300">
    <property type="entry name" value="P-loop containing nucleotide triphosphate hydrolases"/>
    <property type="match status" value="1"/>
</dbReference>
<accession>A0ABS8HYB4</accession>
<dbReference type="RefSeq" id="WP_369412693.1">
    <property type="nucleotide sequence ID" value="NZ_JAJHJB010000051.1"/>
</dbReference>
<evidence type="ECO:0000313" key="2">
    <source>
        <dbReference type="Proteomes" id="UP001165492"/>
    </source>
</evidence>
<dbReference type="Proteomes" id="UP001165492">
    <property type="component" value="Unassembled WGS sequence"/>
</dbReference>
<sequence>MDAFLCSQKESSYILSGYAGTGKTTIAENIVKYGLSLKYECIITAPTNQATARAFLQSVVANENHKCIP</sequence>
<name>A0ABS8HYB4_9FIRM</name>
<comment type="caution">
    <text evidence="1">The sequence shown here is derived from an EMBL/GenBank/DDBJ whole genome shotgun (WGS) entry which is preliminary data.</text>
</comment>
<dbReference type="SUPFAM" id="SSF52540">
    <property type="entry name" value="P-loop containing nucleoside triphosphate hydrolases"/>
    <property type="match status" value="1"/>
</dbReference>
<gene>
    <name evidence="1" type="ORF">LMF89_22810</name>
</gene>
<dbReference type="EMBL" id="JAJHJB010000051">
    <property type="protein sequence ID" value="MCC5468172.1"/>
    <property type="molecule type" value="Genomic_DNA"/>
</dbReference>
<proteinExistence type="predicted"/>
<keyword evidence="2" id="KW-1185">Reference proteome</keyword>
<dbReference type="InterPro" id="IPR027417">
    <property type="entry name" value="P-loop_NTPase"/>
</dbReference>
<evidence type="ECO:0000313" key="1">
    <source>
        <dbReference type="EMBL" id="MCC5468172.1"/>
    </source>
</evidence>
<reference evidence="1" key="1">
    <citation type="submission" date="2021-11" db="EMBL/GenBank/DDBJ databases">
        <title>Description of a new species Pelosinus isolated from the bottom sediments of Lake Baikal.</title>
        <authorList>
            <person name="Zakharyuk A."/>
        </authorList>
    </citation>
    <scope>NUCLEOTIDE SEQUENCE</scope>
    <source>
        <strain evidence="1">Bkl1</strain>
    </source>
</reference>